<dbReference type="Proteomes" id="UP001206639">
    <property type="component" value="Unassembled WGS sequence"/>
</dbReference>
<evidence type="ECO:0000256" key="3">
    <source>
        <dbReference type="ARBA" id="ARBA00023163"/>
    </source>
</evidence>
<comment type="caution">
    <text evidence="7">The sequence shown here is derived from an EMBL/GenBank/DDBJ whole genome shotgun (WGS) entry which is preliminary data.</text>
</comment>
<evidence type="ECO:0000259" key="6">
    <source>
        <dbReference type="PROSITE" id="PS51078"/>
    </source>
</evidence>
<protein>
    <submittedName>
        <fullName evidence="7">IclR family transcriptional regulator</fullName>
    </submittedName>
</protein>
<evidence type="ECO:0000313" key="7">
    <source>
        <dbReference type="EMBL" id="MCT7658004.1"/>
    </source>
</evidence>
<feature type="domain" description="HTH iclR-type" evidence="5">
    <location>
        <begin position="26"/>
        <end position="86"/>
    </location>
</feature>
<dbReference type="InterPro" id="IPR005471">
    <property type="entry name" value="Tscrpt_reg_IclR_N"/>
</dbReference>
<keyword evidence="3" id="KW-0804">Transcription</keyword>
<feature type="region of interest" description="Disordered" evidence="4">
    <location>
        <begin position="1"/>
        <end position="24"/>
    </location>
</feature>
<keyword evidence="1" id="KW-0805">Transcription regulation</keyword>
<dbReference type="PANTHER" id="PTHR30136">
    <property type="entry name" value="HELIX-TURN-HELIX TRANSCRIPTIONAL REGULATOR, ICLR FAMILY"/>
    <property type="match status" value="1"/>
</dbReference>
<name>A0ABT2M6X2_9MYCO</name>
<feature type="domain" description="IclR-ED" evidence="6">
    <location>
        <begin position="87"/>
        <end position="270"/>
    </location>
</feature>
<dbReference type="InterPro" id="IPR036388">
    <property type="entry name" value="WH-like_DNA-bd_sf"/>
</dbReference>
<organism evidence="7 8">
    <name type="scientific">Mycobacterium deserti</name>
    <dbReference type="NCBI Taxonomy" id="2978347"/>
    <lineage>
        <taxon>Bacteria</taxon>
        <taxon>Bacillati</taxon>
        <taxon>Actinomycetota</taxon>
        <taxon>Actinomycetes</taxon>
        <taxon>Mycobacteriales</taxon>
        <taxon>Mycobacteriaceae</taxon>
        <taxon>Mycobacterium</taxon>
    </lineage>
</organism>
<sequence>MDLHVKDASRMPSPTRPSASGYRDRNATADRALDILLLFTPDKLLWTGAEIADHIGVARSTGYRYLQSLTNAGFVEEASGKFQLGPRIFQLARLARTGTHLSDIALPTMRGLAARVNESVLLTRRSGRFVVCLDLVEAVPTVRLSYERGHVLPINAGAAAEVLLAWAGPDDAAAILNAAPLERFTHKTLVDPARLQARFARIRSQGVAISQGELDEQVLGVAAPIRDIKGSVVAAVSIAALASRVQPGQLKSVAAAVKSAAANISDRLSVAAKP</sequence>
<dbReference type="InterPro" id="IPR036390">
    <property type="entry name" value="WH_DNA-bd_sf"/>
</dbReference>
<proteinExistence type="predicted"/>
<evidence type="ECO:0000256" key="1">
    <source>
        <dbReference type="ARBA" id="ARBA00023015"/>
    </source>
</evidence>
<keyword evidence="8" id="KW-1185">Reference proteome</keyword>
<dbReference type="InterPro" id="IPR014757">
    <property type="entry name" value="Tscrpt_reg_IclR_C"/>
</dbReference>
<dbReference type="Gene3D" id="3.30.450.40">
    <property type="match status" value="1"/>
</dbReference>
<dbReference type="SUPFAM" id="SSF55781">
    <property type="entry name" value="GAF domain-like"/>
    <property type="match status" value="1"/>
</dbReference>
<dbReference type="Pfam" id="PF01614">
    <property type="entry name" value="IclR_C"/>
    <property type="match status" value="1"/>
</dbReference>
<dbReference type="InterPro" id="IPR050707">
    <property type="entry name" value="HTH_MetabolicPath_Reg"/>
</dbReference>
<accession>A0ABT2M6X2</accession>
<dbReference type="SMART" id="SM00346">
    <property type="entry name" value="HTH_ICLR"/>
    <property type="match status" value="1"/>
</dbReference>
<dbReference type="InterPro" id="IPR029016">
    <property type="entry name" value="GAF-like_dom_sf"/>
</dbReference>
<dbReference type="Gene3D" id="1.10.10.10">
    <property type="entry name" value="Winged helix-like DNA-binding domain superfamily/Winged helix DNA-binding domain"/>
    <property type="match status" value="1"/>
</dbReference>
<evidence type="ECO:0000256" key="2">
    <source>
        <dbReference type="ARBA" id="ARBA00023125"/>
    </source>
</evidence>
<dbReference type="PROSITE" id="PS51078">
    <property type="entry name" value="ICLR_ED"/>
    <property type="match status" value="1"/>
</dbReference>
<dbReference type="Pfam" id="PF09339">
    <property type="entry name" value="HTH_IclR"/>
    <property type="match status" value="1"/>
</dbReference>
<dbReference type="PANTHER" id="PTHR30136:SF24">
    <property type="entry name" value="HTH-TYPE TRANSCRIPTIONAL REPRESSOR ALLR"/>
    <property type="match status" value="1"/>
</dbReference>
<evidence type="ECO:0000256" key="4">
    <source>
        <dbReference type="SAM" id="MobiDB-lite"/>
    </source>
</evidence>
<gene>
    <name evidence="7" type="ORF">N4S67_06170</name>
</gene>
<evidence type="ECO:0000313" key="8">
    <source>
        <dbReference type="Proteomes" id="UP001206639"/>
    </source>
</evidence>
<keyword evidence="2" id="KW-0238">DNA-binding</keyword>
<dbReference type="SUPFAM" id="SSF46785">
    <property type="entry name" value="Winged helix' DNA-binding domain"/>
    <property type="match status" value="1"/>
</dbReference>
<evidence type="ECO:0000259" key="5">
    <source>
        <dbReference type="PROSITE" id="PS51077"/>
    </source>
</evidence>
<dbReference type="EMBL" id="JAODWD010000002">
    <property type="protein sequence ID" value="MCT7658004.1"/>
    <property type="molecule type" value="Genomic_DNA"/>
</dbReference>
<dbReference type="PROSITE" id="PS51077">
    <property type="entry name" value="HTH_ICLR"/>
    <property type="match status" value="1"/>
</dbReference>
<reference evidence="8" key="1">
    <citation type="submission" date="2023-07" db="EMBL/GenBank/DDBJ databases">
        <authorList>
            <person name="Deng Y."/>
            <person name="Zhang Y.-Q."/>
        </authorList>
    </citation>
    <scope>NUCLEOTIDE SEQUENCE [LARGE SCALE GENOMIC DNA]</scope>
    <source>
        <strain evidence="8">CPCC 205710</strain>
    </source>
</reference>